<keyword evidence="2" id="KW-1133">Transmembrane helix</keyword>
<dbReference type="GO" id="GO:0005886">
    <property type="term" value="C:plasma membrane"/>
    <property type="evidence" value="ECO:0007669"/>
    <property type="project" value="TreeGrafter"/>
</dbReference>
<dbReference type="PANTHER" id="PTHR17384:SF7">
    <property type="entry name" value="P-SELECTIN GLYCOPROTEIN LIGAND 1"/>
    <property type="match status" value="1"/>
</dbReference>
<dbReference type="OrthoDB" id="8927116at2759"/>
<reference evidence="4" key="2">
    <citation type="submission" date="2025-09" db="UniProtKB">
        <authorList>
            <consortium name="Ensembl"/>
        </authorList>
    </citation>
    <scope>IDENTIFICATION</scope>
</reference>
<dbReference type="Proteomes" id="UP000261360">
    <property type="component" value="Unplaced"/>
</dbReference>
<dbReference type="GeneID" id="111664834"/>
<protein>
    <submittedName>
        <fullName evidence="4">Selectin P ligand</fullName>
    </submittedName>
</protein>
<evidence type="ECO:0000256" key="3">
    <source>
        <dbReference type="SAM" id="SignalP"/>
    </source>
</evidence>
<dbReference type="KEGG" id="slal:111664834"/>
<dbReference type="RefSeq" id="XP_023275387.1">
    <property type="nucleotide sequence ID" value="XM_023419619.1"/>
</dbReference>
<feature type="signal peptide" evidence="3">
    <location>
        <begin position="1"/>
        <end position="24"/>
    </location>
</feature>
<organism evidence="4 5">
    <name type="scientific">Seriola lalandi dorsalis</name>
    <dbReference type="NCBI Taxonomy" id="1841481"/>
    <lineage>
        <taxon>Eukaryota</taxon>
        <taxon>Metazoa</taxon>
        <taxon>Chordata</taxon>
        <taxon>Craniata</taxon>
        <taxon>Vertebrata</taxon>
        <taxon>Euteleostomi</taxon>
        <taxon>Actinopterygii</taxon>
        <taxon>Neopterygii</taxon>
        <taxon>Teleostei</taxon>
        <taxon>Neoteleostei</taxon>
        <taxon>Acanthomorphata</taxon>
        <taxon>Carangaria</taxon>
        <taxon>Carangiformes</taxon>
        <taxon>Carangidae</taxon>
        <taxon>Seriola</taxon>
    </lineage>
</organism>
<dbReference type="CTD" id="6404"/>
<feature type="region of interest" description="Disordered" evidence="1">
    <location>
        <begin position="28"/>
        <end position="47"/>
    </location>
</feature>
<feature type="compositionally biased region" description="Polar residues" evidence="1">
    <location>
        <begin position="142"/>
        <end position="176"/>
    </location>
</feature>
<feature type="compositionally biased region" description="Low complexity" evidence="1">
    <location>
        <begin position="324"/>
        <end position="337"/>
    </location>
</feature>
<evidence type="ECO:0000256" key="1">
    <source>
        <dbReference type="SAM" id="MobiDB-lite"/>
    </source>
</evidence>
<dbReference type="PANTHER" id="PTHR17384">
    <property type="entry name" value="P-SELECTIN GLYCOPROTEIN LIGAND-1"/>
    <property type="match status" value="1"/>
</dbReference>
<name>A0A3B4XIX3_SERLL</name>
<feature type="compositionally biased region" description="Polar residues" evidence="1">
    <location>
        <begin position="28"/>
        <end position="46"/>
    </location>
</feature>
<keyword evidence="5" id="KW-1185">Reference proteome</keyword>
<keyword evidence="3" id="KW-0732">Signal</keyword>
<feature type="compositionally biased region" description="Low complexity" evidence="1">
    <location>
        <begin position="214"/>
        <end position="233"/>
    </location>
</feature>
<sequence length="456" mass="47402">MILLSVKACLTLLWGISVLFSVETESASIPETSSGNSNGPLSTAHTPHNETEVQSAMLDPTHKPAEVAVTATADTVLSPTREAEEVVVSTRGDISNGSTTLSLFAVTGVTTAAGSFGPRTRHTSAAVTPAAGDAQHTRDTTSTETATPKDQLQQQSFNTSTHMTAPAITSTPSSATVPVFPLQPTSTATPDVTSQLSSSTTSANSTDKASHFISSPSASTTTVTTSPASEATPLFHPTFLPVTTSETPTASAELSSTSQPVSRTRTHISTSQFPDTTGLSSTPESPATTASNDSSFSTSASTSAASTSAAGIFIPHVPKRLPIPTTRSTAAPTAATREVSKSPPSTEVQPCSTRGVVKHCLIAVASLAGLATIFMVSTIILCARLSARKYRVRRPQQATEMMCISALLPERNYSYTRQRNPITNGVLVIPSAGDSEEDGGDNLTLSSFLPENDRFV</sequence>
<keyword evidence="2" id="KW-0472">Membrane</keyword>
<feature type="region of interest" description="Disordered" evidence="1">
    <location>
        <begin position="320"/>
        <end position="350"/>
    </location>
</feature>
<dbReference type="GO" id="GO:0050901">
    <property type="term" value="P:leukocyte tethering or rolling"/>
    <property type="evidence" value="ECO:0007669"/>
    <property type="project" value="TreeGrafter"/>
</dbReference>
<keyword evidence="2" id="KW-0812">Transmembrane</keyword>
<feature type="transmembrane region" description="Helical" evidence="2">
    <location>
        <begin position="361"/>
        <end position="383"/>
    </location>
</feature>
<feature type="compositionally biased region" description="Polar residues" evidence="1">
    <location>
        <begin position="241"/>
        <end position="279"/>
    </location>
</feature>
<dbReference type="InterPro" id="IPR026195">
    <property type="entry name" value="PSGL-1"/>
</dbReference>
<evidence type="ECO:0000256" key="2">
    <source>
        <dbReference type="SAM" id="Phobius"/>
    </source>
</evidence>
<feature type="compositionally biased region" description="Polar residues" evidence="1">
    <location>
        <begin position="183"/>
        <end position="192"/>
    </location>
</feature>
<feature type="compositionally biased region" description="Low complexity" evidence="1">
    <location>
        <begin position="193"/>
        <end position="206"/>
    </location>
</feature>
<feature type="compositionally biased region" description="Low complexity" evidence="1">
    <location>
        <begin position="280"/>
        <end position="301"/>
    </location>
</feature>
<proteinExistence type="predicted"/>
<dbReference type="GeneTree" id="ENSGT00940000170719"/>
<dbReference type="RefSeq" id="XP_023275386.1">
    <property type="nucleotide sequence ID" value="XM_023419618.1"/>
</dbReference>
<evidence type="ECO:0000313" key="5">
    <source>
        <dbReference type="Proteomes" id="UP000261360"/>
    </source>
</evidence>
<reference evidence="4" key="1">
    <citation type="submission" date="2025-08" db="UniProtKB">
        <authorList>
            <consortium name="Ensembl"/>
        </authorList>
    </citation>
    <scope>IDENTIFICATION</scope>
</reference>
<accession>A0A3B4XIX3</accession>
<feature type="chain" id="PRO_5017459226" evidence="3">
    <location>
        <begin position="25"/>
        <end position="456"/>
    </location>
</feature>
<dbReference type="AlphaFoldDB" id="A0A3B4XIX3"/>
<dbReference type="Ensembl" id="ENSSLDT00000016782.1">
    <property type="protein sequence ID" value="ENSSLDP00000016186.1"/>
    <property type="gene ID" value="ENSSLDG00000012848.1"/>
</dbReference>
<feature type="region of interest" description="Disordered" evidence="1">
    <location>
        <begin position="113"/>
        <end position="301"/>
    </location>
</feature>
<dbReference type="STRING" id="1841481.ENSSLDP00000016186"/>
<evidence type="ECO:0000313" key="4">
    <source>
        <dbReference type="Ensembl" id="ENSSLDP00000016186.1"/>
    </source>
</evidence>